<dbReference type="InterPro" id="IPR008042">
    <property type="entry name" value="Retrotrans_Pao"/>
</dbReference>
<keyword evidence="2" id="KW-1185">Reference proteome</keyword>
<name>A0AAN8Q4Z1_PATCE</name>
<organism evidence="1 2">
    <name type="scientific">Patella caerulea</name>
    <name type="common">Rayed Mediterranean limpet</name>
    <dbReference type="NCBI Taxonomy" id="87958"/>
    <lineage>
        <taxon>Eukaryota</taxon>
        <taxon>Metazoa</taxon>
        <taxon>Spiralia</taxon>
        <taxon>Lophotrochozoa</taxon>
        <taxon>Mollusca</taxon>
        <taxon>Gastropoda</taxon>
        <taxon>Patellogastropoda</taxon>
        <taxon>Patelloidea</taxon>
        <taxon>Patellidae</taxon>
        <taxon>Patella</taxon>
    </lineage>
</organism>
<sequence>MNVHLFGATSSPGVCNFALKTTANDFEQENGTEAANMLRRDFYVDDGLKSVETLEEAVELIRNIKEMCRKGGFNLHKFKSNNREVLEEIPKEDRVENIKDKKLDFDFLPLERAMGVRWNIENDVFQIKITLQDKPCTRRGILSTICSVFDPLGFLAPVLIEGKIILQELFRDKFDRDDPIPEELKNRWEK</sequence>
<accession>A0AAN8Q4Z1</accession>
<reference evidence="1 2" key="1">
    <citation type="submission" date="2024-01" db="EMBL/GenBank/DDBJ databases">
        <title>The genome of the rayed Mediterranean limpet Patella caerulea (Linnaeus, 1758).</title>
        <authorList>
            <person name="Anh-Thu Weber A."/>
            <person name="Halstead-Nussloch G."/>
        </authorList>
    </citation>
    <scope>NUCLEOTIDE SEQUENCE [LARGE SCALE GENOMIC DNA]</scope>
    <source>
        <strain evidence="1">AATW-2023a</strain>
        <tissue evidence="1">Whole specimen</tissue>
    </source>
</reference>
<dbReference type="Pfam" id="PF05380">
    <property type="entry name" value="Peptidase_A17"/>
    <property type="match status" value="1"/>
</dbReference>
<evidence type="ECO:0000313" key="2">
    <source>
        <dbReference type="Proteomes" id="UP001347796"/>
    </source>
</evidence>
<dbReference type="AlphaFoldDB" id="A0AAN8Q4Z1"/>
<comment type="caution">
    <text evidence="1">The sequence shown here is derived from an EMBL/GenBank/DDBJ whole genome shotgun (WGS) entry which is preliminary data.</text>
</comment>
<protein>
    <recommendedName>
        <fullName evidence="3">Reverse transcriptase domain-containing protein</fullName>
    </recommendedName>
</protein>
<evidence type="ECO:0008006" key="3">
    <source>
        <dbReference type="Google" id="ProtNLM"/>
    </source>
</evidence>
<gene>
    <name evidence="1" type="ORF">SNE40_003281</name>
</gene>
<proteinExistence type="predicted"/>
<dbReference type="EMBL" id="JAZGQO010000002">
    <property type="protein sequence ID" value="KAK6191645.1"/>
    <property type="molecule type" value="Genomic_DNA"/>
</dbReference>
<dbReference type="PANTHER" id="PTHR47331:SF5">
    <property type="entry name" value="RIBONUCLEASE H"/>
    <property type="match status" value="1"/>
</dbReference>
<dbReference type="PANTHER" id="PTHR47331">
    <property type="entry name" value="PHD-TYPE DOMAIN-CONTAINING PROTEIN"/>
    <property type="match status" value="1"/>
</dbReference>
<evidence type="ECO:0000313" key="1">
    <source>
        <dbReference type="EMBL" id="KAK6191645.1"/>
    </source>
</evidence>
<dbReference type="Proteomes" id="UP001347796">
    <property type="component" value="Unassembled WGS sequence"/>
</dbReference>